<name>A0A2P2NU64_RHIMU</name>
<reference evidence="1" key="1">
    <citation type="submission" date="2018-02" db="EMBL/GenBank/DDBJ databases">
        <title>Rhizophora mucronata_Transcriptome.</title>
        <authorList>
            <person name="Meera S.P."/>
            <person name="Sreeshan A."/>
            <person name="Augustine A."/>
        </authorList>
    </citation>
    <scope>NUCLEOTIDE SEQUENCE</scope>
    <source>
        <tissue evidence="1">Leaf</tissue>
    </source>
</reference>
<proteinExistence type="predicted"/>
<dbReference type="AlphaFoldDB" id="A0A2P2NU64"/>
<organism evidence="1">
    <name type="scientific">Rhizophora mucronata</name>
    <name type="common">Asiatic mangrove</name>
    <dbReference type="NCBI Taxonomy" id="61149"/>
    <lineage>
        <taxon>Eukaryota</taxon>
        <taxon>Viridiplantae</taxon>
        <taxon>Streptophyta</taxon>
        <taxon>Embryophyta</taxon>
        <taxon>Tracheophyta</taxon>
        <taxon>Spermatophyta</taxon>
        <taxon>Magnoliopsida</taxon>
        <taxon>eudicotyledons</taxon>
        <taxon>Gunneridae</taxon>
        <taxon>Pentapetalae</taxon>
        <taxon>rosids</taxon>
        <taxon>fabids</taxon>
        <taxon>Malpighiales</taxon>
        <taxon>Rhizophoraceae</taxon>
        <taxon>Rhizophora</taxon>
    </lineage>
</organism>
<evidence type="ECO:0000313" key="1">
    <source>
        <dbReference type="EMBL" id="MBX45984.1"/>
    </source>
</evidence>
<sequence>MDGLEGGKTEAQTVRVCNLHPQQEYWKGVLRLPRTKHVISKG</sequence>
<accession>A0A2P2NU64</accession>
<protein>
    <submittedName>
        <fullName evidence="1">Uncharacterized protein</fullName>
    </submittedName>
</protein>
<dbReference type="EMBL" id="GGEC01065500">
    <property type="protein sequence ID" value="MBX45984.1"/>
    <property type="molecule type" value="Transcribed_RNA"/>
</dbReference>